<dbReference type="InterPro" id="IPR045581">
    <property type="entry name" value="DNAPKcs_CC5"/>
</dbReference>
<comment type="catalytic activity">
    <reaction evidence="6">
        <text>L-threonyl-[protein] + ATP = O-phospho-L-threonyl-[protein] + ADP + H(+)</text>
        <dbReference type="Rhea" id="RHEA:46608"/>
        <dbReference type="Rhea" id="RHEA-COMP:11060"/>
        <dbReference type="Rhea" id="RHEA-COMP:11605"/>
        <dbReference type="ChEBI" id="CHEBI:15378"/>
        <dbReference type="ChEBI" id="CHEBI:30013"/>
        <dbReference type="ChEBI" id="CHEBI:30616"/>
        <dbReference type="ChEBI" id="CHEBI:61977"/>
        <dbReference type="ChEBI" id="CHEBI:456216"/>
        <dbReference type="EC" id="2.7.11.1"/>
    </reaction>
</comment>
<dbReference type="Gene3D" id="3.30.1010.10">
    <property type="entry name" value="Phosphatidylinositol 3-kinase Catalytic Subunit, Chain A, domain 4"/>
    <property type="match status" value="1"/>
</dbReference>
<feature type="non-terminal residue" evidence="11">
    <location>
        <position position="1"/>
    </location>
</feature>
<dbReference type="PANTHER" id="PTHR11139:SF68">
    <property type="entry name" value="DNA-DEPENDENT PROTEIN KINASE CATALYTIC SUBUNIT"/>
    <property type="match status" value="1"/>
</dbReference>
<dbReference type="PROSITE" id="PS00916">
    <property type="entry name" value="PI3_4_KINASE_2"/>
    <property type="match status" value="1"/>
</dbReference>
<organism evidence="11 12">
    <name type="scientific">Modicella reniformis</name>
    <dbReference type="NCBI Taxonomy" id="1440133"/>
    <lineage>
        <taxon>Eukaryota</taxon>
        <taxon>Fungi</taxon>
        <taxon>Fungi incertae sedis</taxon>
        <taxon>Mucoromycota</taxon>
        <taxon>Mortierellomycotina</taxon>
        <taxon>Mortierellomycetes</taxon>
        <taxon>Mortierellales</taxon>
        <taxon>Mortierellaceae</taxon>
        <taxon>Modicella</taxon>
    </lineage>
</organism>
<dbReference type="GO" id="GO:0000723">
    <property type="term" value="P:telomere maintenance"/>
    <property type="evidence" value="ECO:0007669"/>
    <property type="project" value="TreeGrafter"/>
</dbReference>
<dbReference type="InterPro" id="IPR037706">
    <property type="entry name" value="DNA-PK_dom"/>
</dbReference>
<feature type="domain" description="FATC" evidence="10">
    <location>
        <begin position="1643"/>
        <end position="1675"/>
    </location>
</feature>
<evidence type="ECO:0000259" key="9">
    <source>
        <dbReference type="PROSITE" id="PS51189"/>
    </source>
</evidence>
<sequence length="1675" mass="191187">LSELLTTTSGTGTRAKNGTVSFLNSLHKVQLNFPEITDAFGPRLLFLFPQLLGEERTLALEILAGRAAHLPDLFQSLQGLNFLGCLRHKDEGTQFASLSIIYGVLESLKTNQVLYFLDIIVLEFSSHSSMECRKLYYSILMVLFDKHLETSQMYDTQAEDKFLNYATYMLLDRTKKSSDYSEPIFPDSLPNAKFNDGYASIDTSWRYSVAMTPLFVGTQQSQVQNVPNNKTLGDDELRATQSTFEFSMTLEGGAPGIRHQLGGTANSNSALLFKSGPNNDTGSSLSLTSTMDGSQKYQRLQQRRVHVNEAVQSQQFKRAYESKVQNRIQAAADREIAKAKSVSMIRKYRDGDLPDIQIPYSDIIRPLQSLAELDVEICRMLFSKLVTSLMTQVESHTETEEEATSYKEGLVGDMKHILQKSTILFTPFIGSILRICHDYGEADISPELVSKVAIRSSNQHLGIILVEKQLMQSEPKERSAKRQKTSESGLHDPKRNSWIELARMYKSIDEKDIFKSIYESKVATTEFTREAIAAEVVGDYDRAVKVYFDGITKHFANEVSADEAEQTIWAHGRLECLEHLGDWDYLEANMMSDLDNDPKELWTEDYQDPYLHYFLTSYIKLAEGKREEEMLEPWTAENPNPLFQFVDDAMNNPAHRQILTTQYQPELAMTAVIRRDFKQASHFVRRSYDRFLAIWSRLHPLSEKPRLHELAGLQRIVEMEEFLESVDGALRASTTDCLTPLISKWNNRFPEKTRDTMITWNNVLEDRKLMIQRLEDHYMFSRKQEISRHRIRSFMQMSSAARDQGNFYVAKTCITSMEQLKAASYTLYDSELKLDLAKAMVEMDHNRRADILVEALSKFEEYLENGNVLESAQVVGLKVLGSEAYGHLRDLLANDAAMFGHLMSNDWIRNLLRSRGSGVNLIQELQQRGFECLRTAATQETGEHTVKKLRLTMARYCDKLLRHHENEENTTEKSPMSAESLSVFAELLIKNTLSSMREGDLAATELFPRLLQIIETYPSCQKSFTEQASSFAGCWIFVRWIQQMVAVLDKPIGACVMPILSAISKQYPNALYYPLTISAENYTFEKNPSGAKRRDDVAKLKKAIHSPLKAEFIFELRRLTNPEHLLKDWLEQTVTLFQSKSRNEGQITALYQDLRRLVLDIHDPRLGSIAKAFAAKFGQKLDNLCGKTGQKLVTMSNRDFNSNILKFCRNEILGKELPKKQSDTDLLKSYSPWLHSFQASDHDEAIDIPGQYTGSNPPDAQQTITIVRFDPRLLVMSSIRKPKRLCILGSDEREHLFLVKGGEDLRLDQRIQQLFTLMNDIMRKDPQCSQQDISVGTYKVIPMSVSLGILEWVDNTKPLRHCIEGELTHKEVWRRTQEQYNKFVGSFKGEMMGYHNLFMQASRDKVVRHMESLYTQLREDLLRQSILRLAASPEAFLMLRTEFAKSLAAINVCSYVLGIGDRHLENFLLDMSKGCLIPIDFGHAFGSATEVLPVPELAPFRLTRQLEAFMNPLGTKGLLEHPMVCIMKALQSNKDILLNAMDVFVKEPLLDWRKFAVNQAKEQKKRGVDMESFEIDEDSVAPPAWYVDQKIGIAQKKLEGYNPTYLTALELKMGHANKDFLPALTKIVIGDKQYNVRARYGKVCPSVQAQIECLLDMATDLDILGRAWVGWMSWV</sequence>
<evidence type="ECO:0000256" key="3">
    <source>
        <dbReference type="ARBA" id="ARBA00022741"/>
    </source>
</evidence>
<evidence type="ECO:0000259" key="10">
    <source>
        <dbReference type="PROSITE" id="PS51190"/>
    </source>
</evidence>
<dbReference type="SUPFAM" id="SSF56112">
    <property type="entry name" value="Protein kinase-like (PK-like)"/>
    <property type="match status" value="1"/>
</dbReference>
<dbReference type="EMBL" id="JAAAHW010000200">
    <property type="protein sequence ID" value="KAG0005263.1"/>
    <property type="molecule type" value="Genomic_DNA"/>
</dbReference>
<name>A0A9P6MKQ5_9FUNG</name>
<dbReference type="EC" id="2.7.11.1" evidence="1"/>
<evidence type="ECO:0000256" key="4">
    <source>
        <dbReference type="ARBA" id="ARBA00022777"/>
    </source>
</evidence>
<dbReference type="InterPro" id="IPR050517">
    <property type="entry name" value="DDR_Repair_Kinase"/>
</dbReference>
<dbReference type="InterPro" id="IPR011009">
    <property type="entry name" value="Kinase-like_dom_sf"/>
</dbReference>
<keyword evidence="5" id="KW-0067">ATP-binding</keyword>
<keyword evidence="2" id="KW-0808">Transferase</keyword>
<dbReference type="InterPro" id="IPR014009">
    <property type="entry name" value="PIK_FAT"/>
</dbReference>
<evidence type="ECO:0000313" key="11">
    <source>
        <dbReference type="EMBL" id="KAG0005263.1"/>
    </source>
</evidence>
<dbReference type="Pfam" id="PF00454">
    <property type="entry name" value="PI3_PI4_kinase"/>
    <property type="match status" value="1"/>
</dbReference>
<dbReference type="InterPro" id="IPR036940">
    <property type="entry name" value="PI3/4_kinase_cat_sf"/>
</dbReference>
<dbReference type="PROSITE" id="PS51189">
    <property type="entry name" value="FAT"/>
    <property type="match status" value="1"/>
</dbReference>
<dbReference type="InterPro" id="IPR000403">
    <property type="entry name" value="PI3/4_kinase_cat_dom"/>
</dbReference>
<dbReference type="Proteomes" id="UP000749646">
    <property type="component" value="Unassembled WGS sequence"/>
</dbReference>
<dbReference type="PROSITE" id="PS51190">
    <property type="entry name" value="FATC"/>
    <property type="match status" value="1"/>
</dbReference>
<evidence type="ECO:0000313" key="12">
    <source>
        <dbReference type="Proteomes" id="UP000749646"/>
    </source>
</evidence>
<keyword evidence="4" id="KW-0418">Kinase</keyword>
<feature type="domain" description="PI3K/PI4K catalytic" evidence="8">
    <location>
        <begin position="1269"/>
        <end position="1595"/>
    </location>
</feature>
<proteinExistence type="predicted"/>
<dbReference type="InterPro" id="IPR003152">
    <property type="entry name" value="FATC_dom"/>
</dbReference>
<dbReference type="SMART" id="SM00146">
    <property type="entry name" value="PI3Kc"/>
    <property type="match status" value="1"/>
</dbReference>
<keyword evidence="3" id="KW-0547">Nucleotide-binding</keyword>
<dbReference type="PANTHER" id="PTHR11139">
    <property type="entry name" value="ATAXIA TELANGIECTASIA MUTATED ATM -RELATED"/>
    <property type="match status" value="1"/>
</dbReference>
<evidence type="ECO:0000256" key="2">
    <source>
        <dbReference type="ARBA" id="ARBA00022679"/>
    </source>
</evidence>
<keyword evidence="12" id="KW-1185">Reference proteome</keyword>
<dbReference type="GO" id="GO:0004677">
    <property type="term" value="F:DNA-dependent protein kinase activity"/>
    <property type="evidence" value="ECO:0007669"/>
    <property type="project" value="InterPro"/>
</dbReference>
<dbReference type="GO" id="GO:0005634">
    <property type="term" value="C:nucleus"/>
    <property type="evidence" value="ECO:0007669"/>
    <property type="project" value="TreeGrafter"/>
</dbReference>
<dbReference type="GO" id="GO:0035556">
    <property type="term" value="P:intracellular signal transduction"/>
    <property type="evidence" value="ECO:0007669"/>
    <property type="project" value="UniProtKB-ARBA"/>
</dbReference>
<evidence type="ECO:0000256" key="5">
    <source>
        <dbReference type="ARBA" id="ARBA00022840"/>
    </source>
</evidence>
<accession>A0A9P6MKQ5</accession>
<dbReference type="SMART" id="SM01343">
    <property type="entry name" value="FATC"/>
    <property type="match status" value="1"/>
</dbReference>
<dbReference type="PROSITE" id="PS50290">
    <property type="entry name" value="PI3_4_KINASE_3"/>
    <property type="match status" value="1"/>
</dbReference>
<dbReference type="CDD" id="cd05172">
    <property type="entry name" value="PIKKc_DNA-PK"/>
    <property type="match status" value="1"/>
</dbReference>
<dbReference type="Pfam" id="PF19704">
    <property type="entry name" value="DNAPKcs_CC5"/>
    <property type="match status" value="3"/>
</dbReference>
<gene>
    <name evidence="11" type="ORF">BGZ65_011584</name>
</gene>
<dbReference type="InterPro" id="IPR018936">
    <property type="entry name" value="PI3/4_kinase_CS"/>
</dbReference>
<evidence type="ECO:0000256" key="1">
    <source>
        <dbReference type="ARBA" id="ARBA00012513"/>
    </source>
</evidence>
<evidence type="ECO:0000256" key="7">
    <source>
        <dbReference type="ARBA" id="ARBA00048679"/>
    </source>
</evidence>
<reference evidence="11" key="1">
    <citation type="journal article" date="2020" name="Fungal Divers.">
        <title>Resolving the Mortierellaceae phylogeny through synthesis of multi-gene phylogenetics and phylogenomics.</title>
        <authorList>
            <person name="Vandepol N."/>
            <person name="Liber J."/>
            <person name="Desiro A."/>
            <person name="Na H."/>
            <person name="Kennedy M."/>
            <person name="Barry K."/>
            <person name="Grigoriev I.V."/>
            <person name="Miller A.N."/>
            <person name="O'Donnell K."/>
            <person name="Stajich J.E."/>
            <person name="Bonito G."/>
        </authorList>
    </citation>
    <scope>NUCLEOTIDE SEQUENCE</scope>
    <source>
        <strain evidence="11">MES-2147</strain>
    </source>
</reference>
<dbReference type="Gene3D" id="1.10.1070.11">
    <property type="entry name" value="Phosphatidylinositol 3-/4-kinase, catalytic domain"/>
    <property type="match status" value="1"/>
</dbReference>
<dbReference type="Pfam" id="PF02260">
    <property type="entry name" value="FATC"/>
    <property type="match status" value="1"/>
</dbReference>
<feature type="domain" description="FAT" evidence="9">
    <location>
        <begin position="448"/>
        <end position="1081"/>
    </location>
</feature>
<protein>
    <recommendedName>
        <fullName evidence="1">non-specific serine/threonine protein kinase</fullName>
        <ecNumber evidence="1">2.7.11.1</ecNumber>
    </recommendedName>
</protein>
<evidence type="ECO:0000256" key="6">
    <source>
        <dbReference type="ARBA" id="ARBA00047899"/>
    </source>
</evidence>
<dbReference type="GO" id="GO:0005524">
    <property type="term" value="F:ATP binding"/>
    <property type="evidence" value="ECO:0007669"/>
    <property type="project" value="UniProtKB-KW"/>
</dbReference>
<dbReference type="Pfam" id="PF02259">
    <property type="entry name" value="FAT"/>
    <property type="match status" value="1"/>
</dbReference>
<dbReference type="GO" id="GO:0006303">
    <property type="term" value="P:double-strand break repair via nonhomologous end joining"/>
    <property type="evidence" value="ECO:0007669"/>
    <property type="project" value="InterPro"/>
</dbReference>
<comment type="caution">
    <text evidence="11">The sequence shown here is derived from an EMBL/GenBank/DDBJ whole genome shotgun (WGS) entry which is preliminary data.</text>
</comment>
<evidence type="ECO:0000259" key="8">
    <source>
        <dbReference type="PROSITE" id="PS50290"/>
    </source>
</evidence>
<comment type="catalytic activity">
    <reaction evidence="7">
        <text>L-seryl-[protein] + ATP = O-phospho-L-seryl-[protein] + ADP + H(+)</text>
        <dbReference type="Rhea" id="RHEA:17989"/>
        <dbReference type="Rhea" id="RHEA-COMP:9863"/>
        <dbReference type="Rhea" id="RHEA-COMP:11604"/>
        <dbReference type="ChEBI" id="CHEBI:15378"/>
        <dbReference type="ChEBI" id="CHEBI:29999"/>
        <dbReference type="ChEBI" id="CHEBI:30616"/>
        <dbReference type="ChEBI" id="CHEBI:83421"/>
        <dbReference type="ChEBI" id="CHEBI:456216"/>
        <dbReference type="EC" id="2.7.11.1"/>
    </reaction>
</comment>
<dbReference type="InterPro" id="IPR003151">
    <property type="entry name" value="PIK-rel_kinase_FAT"/>
</dbReference>
<dbReference type="OrthoDB" id="381190at2759"/>